<dbReference type="Proteomes" id="UP001443914">
    <property type="component" value="Unassembled WGS sequence"/>
</dbReference>
<evidence type="ECO:0000313" key="2">
    <source>
        <dbReference type="EMBL" id="KAK9690850.1"/>
    </source>
</evidence>
<organism evidence="2 3">
    <name type="scientific">Saponaria officinalis</name>
    <name type="common">Common soapwort</name>
    <name type="synonym">Lychnis saponaria</name>
    <dbReference type="NCBI Taxonomy" id="3572"/>
    <lineage>
        <taxon>Eukaryota</taxon>
        <taxon>Viridiplantae</taxon>
        <taxon>Streptophyta</taxon>
        <taxon>Embryophyta</taxon>
        <taxon>Tracheophyta</taxon>
        <taxon>Spermatophyta</taxon>
        <taxon>Magnoliopsida</taxon>
        <taxon>eudicotyledons</taxon>
        <taxon>Gunneridae</taxon>
        <taxon>Pentapetalae</taxon>
        <taxon>Caryophyllales</taxon>
        <taxon>Caryophyllaceae</taxon>
        <taxon>Caryophylleae</taxon>
        <taxon>Saponaria</taxon>
    </lineage>
</organism>
<gene>
    <name evidence="2" type="ORF">RND81_09G158300</name>
</gene>
<name>A0AAW1IM83_SAPOF</name>
<reference evidence="2" key="1">
    <citation type="submission" date="2024-03" db="EMBL/GenBank/DDBJ databases">
        <title>WGS assembly of Saponaria officinalis var. Norfolk2.</title>
        <authorList>
            <person name="Jenkins J."/>
            <person name="Shu S."/>
            <person name="Grimwood J."/>
            <person name="Barry K."/>
            <person name="Goodstein D."/>
            <person name="Schmutz J."/>
            <person name="Leebens-Mack J."/>
            <person name="Osbourn A."/>
        </authorList>
    </citation>
    <scope>NUCLEOTIDE SEQUENCE [LARGE SCALE GENOMIC DNA]</scope>
    <source>
        <strain evidence="2">JIC</strain>
    </source>
</reference>
<proteinExistence type="predicted"/>
<sequence>MVVEEEKHCSTTKKVPKMGNPTAITRYLSFTASRDWLYRYTFSYAGLQSVMSDLGEGTFMHCWVPKLFKDSKPNLLLVHGFGANAMWQYADAIHHFIPSFNVFVPDLLFFGRSYTTQQERTEAFQARCLMKLMDMHGAQKLSFVGISYGGFVGYSLATQFPEAVEKAVLCCTGVCLEEKDMKEGLFKVRDLEEASKILMPQTPDKLRDLMRLSFVKPPKGVPNWILADFINIMCKRHNTEKKELIEQILKDREVLNLPKISQPTMIMWGEEDQIFPLELGYRLQRHLGSNAQLVVIKNAGHALNIEKSSEFVKHLKSFLIDSPKPSPSSPIAKDPTTIEWWNH</sequence>
<keyword evidence="3" id="KW-1185">Reference proteome</keyword>
<evidence type="ECO:0000259" key="1">
    <source>
        <dbReference type="Pfam" id="PF00561"/>
    </source>
</evidence>
<evidence type="ECO:0000313" key="3">
    <source>
        <dbReference type="Proteomes" id="UP001443914"/>
    </source>
</evidence>
<dbReference type="SUPFAM" id="SSF53474">
    <property type="entry name" value="alpha/beta-Hydrolases"/>
    <property type="match status" value="1"/>
</dbReference>
<dbReference type="Gene3D" id="3.40.50.1820">
    <property type="entry name" value="alpha/beta hydrolase"/>
    <property type="match status" value="1"/>
</dbReference>
<dbReference type="PANTHER" id="PTHR43139:SF7">
    <property type="entry name" value="ALPHA_BETA-HYDROLASES SUPERFAMILY PROTEIN"/>
    <property type="match status" value="1"/>
</dbReference>
<protein>
    <recommendedName>
        <fullName evidence="1">AB hydrolase-1 domain-containing protein</fullName>
    </recommendedName>
</protein>
<feature type="domain" description="AB hydrolase-1" evidence="1">
    <location>
        <begin position="73"/>
        <end position="175"/>
    </location>
</feature>
<dbReference type="Pfam" id="PF00561">
    <property type="entry name" value="Abhydrolase_1"/>
    <property type="match status" value="2"/>
</dbReference>
<comment type="caution">
    <text evidence="2">The sequence shown here is derived from an EMBL/GenBank/DDBJ whole genome shotgun (WGS) entry which is preliminary data.</text>
</comment>
<dbReference type="InterPro" id="IPR052370">
    <property type="entry name" value="Meta-cleavage_hydrolase"/>
</dbReference>
<feature type="domain" description="AB hydrolase-1" evidence="1">
    <location>
        <begin position="254"/>
        <end position="307"/>
    </location>
</feature>
<dbReference type="EMBL" id="JBDFQZ010000009">
    <property type="protein sequence ID" value="KAK9690850.1"/>
    <property type="molecule type" value="Genomic_DNA"/>
</dbReference>
<accession>A0AAW1IM83</accession>
<dbReference type="PRINTS" id="PR00111">
    <property type="entry name" value="ABHYDROLASE"/>
</dbReference>
<dbReference type="AlphaFoldDB" id="A0AAW1IM83"/>
<dbReference type="InterPro" id="IPR029058">
    <property type="entry name" value="AB_hydrolase_fold"/>
</dbReference>
<dbReference type="PANTHER" id="PTHR43139">
    <property type="entry name" value="SI:DKEY-122A22.2"/>
    <property type="match status" value="1"/>
</dbReference>
<dbReference type="InterPro" id="IPR000073">
    <property type="entry name" value="AB_hydrolase_1"/>
</dbReference>